<evidence type="ECO:0000256" key="1">
    <source>
        <dbReference type="SAM" id="Phobius"/>
    </source>
</evidence>
<keyword evidence="1" id="KW-1133">Transmembrane helix</keyword>
<proteinExistence type="predicted"/>
<organism evidence="2 3">
    <name type="scientific">Halobaculum saliterrae</name>
    <dbReference type="NCBI Taxonomy" id="2073113"/>
    <lineage>
        <taxon>Archaea</taxon>
        <taxon>Methanobacteriati</taxon>
        <taxon>Methanobacteriota</taxon>
        <taxon>Stenosarchaea group</taxon>
        <taxon>Halobacteria</taxon>
        <taxon>Halobacteriales</taxon>
        <taxon>Haloferacaceae</taxon>
        <taxon>Halobaculum</taxon>
    </lineage>
</organism>
<keyword evidence="1" id="KW-0812">Transmembrane</keyword>
<evidence type="ECO:0000313" key="2">
    <source>
        <dbReference type="EMBL" id="MXR41327.1"/>
    </source>
</evidence>
<keyword evidence="1" id="KW-0472">Membrane</keyword>
<feature type="transmembrane region" description="Helical" evidence="1">
    <location>
        <begin position="7"/>
        <end position="27"/>
    </location>
</feature>
<accession>A0A6B0SS17</accession>
<reference evidence="2 3" key="1">
    <citation type="submission" date="2019-12" db="EMBL/GenBank/DDBJ databases">
        <title>Isolation and characterization of three novel carbon monoxide-oxidizing members of Halobacteria from salione crusts and soils.</title>
        <authorList>
            <person name="Myers M.R."/>
            <person name="King G.M."/>
        </authorList>
    </citation>
    <scope>NUCLEOTIDE SEQUENCE [LARGE SCALE GENOMIC DNA]</scope>
    <source>
        <strain evidence="2 3">WSA2</strain>
    </source>
</reference>
<dbReference type="Proteomes" id="UP000437065">
    <property type="component" value="Unassembled WGS sequence"/>
</dbReference>
<comment type="caution">
    <text evidence="2">The sequence shown here is derived from an EMBL/GenBank/DDBJ whole genome shotgun (WGS) entry which is preliminary data.</text>
</comment>
<dbReference type="RefSeq" id="WP_159665461.1">
    <property type="nucleotide sequence ID" value="NZ_WUUS01000004.1"/>
</dbReference>
<dbReference type="Pfam" id="PF11755">
    <property type="entry name" value="DUF3311"/>
    <property type="match status" value="1"/>
</dbReference>
<sequence>MTRTRSDALWVGAFALLVAFAVPWFLWGDATVVAGLPLWLWWHVGWMALASVAFAAFARGDAWDRGVDAEVIRRG</sequence>
<dbReference type="EMBL" id="WUUS01000004">
    <property type="protein sequence ID" value="MXR41327.1"/>
    <property type="molecule type" value="Genomic_DNA"/>
</dbReference>
<evidence type="ECO:0000313" key="3">
    <source>
        <dbReference type="Proteomes" id="UP000437065"/>
    </source>
</evidence>
<dbReference type="InterPro" id="IPR021741">
    <property type="entry name" value="DUF3311"/>
</dbReference>
<gene>
    <name evidence="2" type="ORF">GRX01_08245</name>
</gene>
<keyword evidence="3" id="KW-1185">Reference proteome</keyword>
<name>A0A6B0SS17_9EURY</name>
<protein>
    <submittedName>
        <fullName evidence="2">DUF3311 domain-containing protein</fullName>
    </submittedName>
</protein>
<feature type="transmembrane region" description="Helical" evidence="1">
    <location>
        <begin position="39"/>
        <end position="58"/>
    </location>
</feature>
<dbReference type="AlphaFoldDB" id="A0A6B0SS17"/>